<dbReference type="PANTHER" id="PTHR14003">
    <property type="entry name" value="TRANSCRIPTIONAL REPRESSOR PROTEIN YY"/>
    <property type="match status" value="1"/>
</dbReference>
<keyword evidence="2" id="KW-0677">Repeat</keyword>
<dbReference type="SMART" id="SM00355">
    <property type="entry name" value="ZnF_C2H2"/>
    <property type="match status" value="2"/>
</dbReference>
<evidence type="ECO:0000313" key="9">
    <source>
        <dbReference type="Proteomes" id="UP000092321"/>
    </source>
</evidence>
<keyword evidence="9" id="KW-1185">Reference proteome</keyword>
<dbReference type="InterPro" id="IPR013087">
    <property type="entry name" value="Znf_C2H2_type"/>
</dbReference>
<dbReference type="FunFam" id="3.30.160.60:FF:000072">
    <property type="entry name" value="zinc finger protein 143 isoform X1"/>
    <property type="match status" value="1"/>
</dbReference>
<protein>
    <recommendedName>
        <fullName evidence="7">C2H2-type domain-containing protein</fullName>
    </recommendedName>
</protein>
<dbReference type="PANTHER" id="PTHR14003:SF19">
    <property type="entry name" value="YY2 TRANSCRIPTION FACTOR"/>
    <property type="match status" value="1"/>
</dbReference>
<comment type="caution">
    <text evidence="8">The sequence shown here is derived from an EMBL/GenBank/DDBJ whole genome shotgun (WGS) entry which is preliminary data.</text>
</comment>
<proteinExistence type="predicted"/>
<dbReference type="PROSITE" id="PS00028">
    <property type="entry name" value="ZINC_FINGER_C2H2_1"/>
    <property type="match status" value="2"/>
</dbReference>
<dbReference type="Gene3D" id="3.30.160.60">
    <property type="entry name" value="Classic Zinc Finger"/>
    <property type="match status" value="2"/>
</dbReference>
<evidence type="ECO:0000256" key="4">
    <source>
        <dbReference type="ARBA" id="ARBA00022833"/>
    </source>
</evidence>
<feature type="domain" description="C2H2-type" evidence="7">
    <location>
        <begin position="47"/>
        <end position="76"/>
    </location>
</feature>
<reference evidence="9" key="1">
    <citation type="journal article" date="2016" name="Proc. Natl. Acad. Sci. U.S.A.">
        <title>Comparative genomics of biotechnologically important yeasts.</title>
        <authorList>
            <person name="Riley R."/>
            <person name="Haridas S."/>
            <person name="Wolfe K.H."/>
            <person name="Lopes M.R."/>
            <person name="Hittinger C.T."/>
            <person name="Goeker M."/>
            <person name="Salamov A.A."/>
            <person name="Wisecaver J.H."/>
            <person name="Long T.M."/>
            <person name="Calvey C.H."/>
            <person name="Aerts A.L."/>
            <person name="Barry K.W."/>
            <person name="Choi C."/>
            <person name="Clum A."/>
            <person name="Coughlan A.Y."/>
            <person name="Deshpande S."/>
            <person name="Douglass A.P."/>
            <person name="Hanson S.J."/>
            <person name="Klenk H.-P."/>
            <person name="LaButti K.M."/>
            <person name="Lapidus A."/>
            <person name="Lindquist E.A."/>
            <person name="Lipzen A.M."/>
            <person name="Meier-Kolthoff J.P."/>
            <person name="Ohm R.A."/>
            <person name="Otillar R.P."/>
            <person name="Pangilinan J.L."/>
            <person name="Peng Y."/>
            <person name="Rokas A."/>
            <person name="Rosa C.A."/>
            <person name="Scheuner C."/>
            <person name="Sibirny A.A."/>
            <person name="Slot J.C."/>
            <person name="Stielow J.B."/>
            <person name="Sun H."/>
            <person name="Kurtzman C.P."/>
            <person name="Blackwell M."/>
            <person name="Grigoriev I.V."/>
            <person name="Jeffries T.W."/>
        </authorList>
    </citation>
    <scope>NUCLEOTIDE SEQUENCE [LARGE SCALE GENOMIC DNA]</scope>
    <source>
        <strain evidence="9">NRRL Y-1626</strain>
    </source>
</reference>
<evidence type="ECO:0000259" key="7">
    <source>
        <dbReference type="PROSITE" id="PS50157"/>
    </source>
</evidence>
<keyword evidence="3 5" id="KW-0863">Zinc-finger</keyword>
<dbReference type="GO" id="GO:0000785">
    <property type="term" value="C:chromatin"/>
    <property type="evidence" value="ECO:0007669"/>
    <property type="project" value="TreeGrafter"/>
</dbReference>
<sequence>MNLSQNTNLTLKKTKARPKCDLCFKSFSRQSSLKTHITTVHKKIKNYECPYSNCNKRFSTNSNMRRHVRIHEKNNKLHIKKAQLMESAIDELEAIRKHEENNFNQENNEHSKDQQY</sequence>
<accession>A0A1B7TIN2</accession>
<feature type="region of interest" description="Disordered" evidence="6">
    <location>
        <begin position="96"/>
        <end position="116"/>
    </location>
</feature>
<gene>
    <name evidence="8" type="ORF">HANVADRAFT_5361</name>
</gene>
<dbReference type="OrthoDB" id="6077919at2759"/>
<name>A0A1B7TIN2_9ASCO</name>
<dbReference type="GO" id="GO:0000981">
    <property type="term" value="F:DNA-binding transcription factor activity, RNA polymerase II-specific"/>
    <property type="evidence" value="ECO:0007669"/>
    <property type="project" value="UniProtKB-ARBA"/>
</dbReference>
<evidence type="ECO:0000313" key="8">
    <source>
        <dbReference type="EMBL" id="OBA28610.1"/>
    </source>
</evidence>
<organism evidence="8 9">
    <name type="scientific">Hanseniaspora valbyensis NRRL Y-1626</name>
    <dbReference type="NCBI Taxonomy" id="766949"/>
    <lineage>
        <taxon>Eukaryota</taxon>
        <taxon>Fungi</taxon>
        <taxon>Dikarya</taxon>
        <taxon>Ascomycota</taxon>
        <taxon>Saccharomycotina</taxon>
        <taxon>Saccharomycetes</taxon>
        <taxon>Saccharomycodales</taxon>
        <taxon>Saccharomycodaceae</taxon>
        <taxon>Hanseniaspora</taxon>
    </lineage>
</organism>
<dbReference type="AlphaFoldDB" id="A0A1B7TIN2"/>
<dbReference type="GO" id="GO:0005667">
    <property type="term" value="C:transcription regulator complex"/>
    <property type="evidence" value="ECO:0007669"/>
    <property type="project" value="TreeGrafter"/>
</dbReference>
<dbReference type="GO" id="GO:0000978">
    <property type="term" value="F:RNA polymerase II cis-regulatory region sequence-specific DNA binding"/>
    <property type="evidence" value="ECO:0007669"/>
    <property type="project" value="TreeGrafter"/>
</dbReference>
<dbReference type="Pfam" id="PF00096">
    <property type="entry name" value="zf-C2H2"/>
    <property type="match status" value="2"/>
</dbReference>
<keyword evidence="4" id="KW-0862">Zinc</keyword>
<dbReference type="Proteomes" id="UP000092321">
    <property type="component" value="Unassembled WGS sequence"/>
</dbReference>
<evidence type="ECO:0000256" key="1">
    <source>
        <dbReference type="ARBA" id="ARBA00022723"/>
    </source>
</evidence>
<evidence type="ECO:0000256" key="5">
    <source>
        <dbReference type="PROSITE-ProRule" id="PRU00042"/>
    </source>
</evidence>
<dbReference type="SUPFAM" id="SSF57667">
    <property type="entry name" value="beta-beta-alpha zinc fingers"/>
    <property type="match status" value="1"/>
</dbReference>
<evidence type="ECO:0000256" key="3">
    <source>
        <dbReference type="ARBA" id="ARBA00022771"/>
    </source>
</evidence>
<dbReference type="PROSITE" id="PS50157">
    <property type="entry name" value="ZINC_FINGER_C2H2_2"/>
    <property type="match status" value="2"/>
</dbReference>
<feature type="domain" description="C2H2-type" evidence="7">
    <location>
        <begin position="18"/>
        <end position="46"/>
    </location>
</feature>
<dbReference type="GO" id="GO:0008270">
    <property type="term" value="F:zinc ion binding"/>
    <property type="evidence" value="ECO:0007669"/>
    <property type="project" value="UniProtKB-KW"/>
</dbReference>
<dbReference type="InterPro" id="IPR036236">
    <property type="entry name" value="Znf_C2H2_sf"/>
</dbReference>
<evidence type="ECO:0000256" key="2">
    <source>
        <dbReference type="ARBA" id="ARBA00022737"/>
    </source>
</evidence>
<dbReference type="EMBL" id="LXPE01000003">
    <property type="protein sequence ID" value="OBA28610.1"/>
    <property type="molecule type" value="Genomic_DNA"/>
</dbReference>
<keyword evidence="1" id="KW-0479">Metal-binding</keyword>
<evidence type="ECO:0000256" key="6">
    <source>
        <dbReference type="SAM" id="MobiDB-lite"/>
    </source>
</evidence>